<keyword evidence="1" id="KW-0812">Transmembrane</keyword>
<feature type="transmembrane region" description="Helical" evidence="1">
    <location>
        <begin position="84"/>
        <end position="103"/>
    </location>
</feature>
<evidence type="ECO:0008006" key="4">
    <source>
        <dbReference type="Google" id="ProtNLM"/>
    </source>
</evidence>
<accession>A0ABZ2N3Z8</accession>
<gene>
    <name evidence="2" type="ORF">WDJ61_13115</name>
</gene>
<evidence type="ECO:0000256" key="1">
    <source>
        <dbReference type="SAM" id="Phobius"/>
    </source>
</evidence>
<name>A0ABZ2N3Z8_9BACI</name>
<proteinExistence type="predicted"/>
<keyword evidence="3" id="KW-1185">Reference proteome</keyword>
<dbReference type="EMBL" id="CP147404">
    <property type="protein sequence ID" value="WXB92189.1"/>
    <property type="molecule type" value="Genomic_DNA"/>
</dbReference>
<organism evidence="2 3">
    <name type="scientific">Bacillus kandeliae</name>
    <dbReference type="NCBI Taxonomy" id="3129297"/>
    <lineage>
        <taxon>Bacteria</taxon>
        <taxon>Bacillati</taxon>
        <taxon>Bacillota</taxon>
        <taxon>Bacilli</taxon>
        <taxon>Bacillales</taxon>
        <taxon>Bacillaceae</taxon>
        <taxon>Bacillus</taxon>
    </lineage>
</organism>
<dbReference type="Proteomes" id="UP001387364">
    <property type="component" value="Chromosome"/>
</dbReference>
<evidence type="ECO:0000313" key="2">
    <source>
        <dbReference type="EMBL" id="WXB92189.1"/>
    </source>
</evidence>
<keyword evidence="1" id="KW-1133">Transmembrane helix</keyword>
<dbReference type="RefSeq" id="WP_338750435.1">
    <property type="nucleotide sequence ID" value="NZ_CP147404.1"/>
</dbReference>
<sequence length="306" mass="33598">MDKPKKQQLFLTISSKREGDQQKKELLVQDWQKGGRESAAATESKKEEEFQWVFPDEAEKKEEAVSLKASLNQQHARKRVIGKLLFIIISAILIGLLFGYTMVKIVTQKEEAPPQAMLKEPKKKQESVAPAAPATSSLLPPIEASIVQGGVFSTKAAAEKAMKRVKEEGLKAGIVRKDEQFILVLGVSAQLTTAKELGETYRANVADVYAKTINIPSSTKATGEETFANAFSIVAEESAKTLIGLPIDTPKLIQVEKELQAREGRKKEKIASLQRLLLDAVNQAKSDQPQAAQAAQEKLLAFLVAY</sequence>
<evidence type="ECO:0000313" key="3">
    <source>
        <dbReference type="Proteomes" id="UP001387364"/>
    </source>
</evidence>
<protein>
    <recommendedName>
        <fullName evidence="4">Stage II sporulation protein B</fullName>
    </recommendedName>
</protein>
<reference evidence="2 3" key="1">
    <citation type="submission" date="2024-02" db="EMBL/GenBank/DDBJ databases">
        <title>Seven novel Bacillus-like species.</title>
        <authorList>
            <person name="Liu G."/>
        </authorList>
    </citation>
    <scope>NUCLEOTIDE SEQUENCE [LARGE SCALE GENOMIC DNA]</scope>
    <source>
        <strain evidence="2 3">FJAT-52991</strain>
    </source>
</reference>
<keyword evidence="1" id="KW-0472">Membrane</keyword>